<evidence type="ECO:0000313" key="1">
    <source>
        <dbReference type="EMBL" id="ASN69124.1"/>
    </source>
</evidence>
<name>A0A2H4J224_9CAUD</name>
<proteinExistence type="predicted"/>
<sequence length="114" mass="13350">MEKTVTIDGKEVRFKSNGATPLKYKMQFRKDFFAEILKLNKLGKLKNIDEMDDDVLSTLDFEVFYNIAWTFAKTADSSLTDPETWLESFDQFPIFDFISELQEMIMANIQSKKK</sequence>
<evidence type="ECO:0008006" key="2">
    <source>
        <dbReference type="Google" id="ProtNLM"/>
    </source>
</evidence>
<dbReference type="EMBL" id="MF417886">
    <property type="protein sequence ID" value="ASN69124.1"/>
    <property type="molecule type" value="Genomic_DNA"/>
</dbReference>
<protein>
    <recommendedName>
        <fullName evidence="2">Prophage pi2 protein 40</fullName>
    </recommendedName>
</protein>
<gene>
    <name evidence="1" type="ORF">7F23_11</name>
</gene>
<reference evidence="1" key="1">
    <citation type="submission" date="2017-06" db="EMBL/GenBank/DDBJ databases">
        <title>Novel phages from South African skin metaviromes.</title>
        <authorList>
            <person name="van Zyl L.J."/>
            <person name="Abrahams Y."/>
            <person name="Stander E.A."/>
            <person name="Kirby B.M."/>
            <person name="Clavaud C."/>
            <person name="Farcet C."/>
            <person name="Breton L."/>
            <person name="Trindade M.I."/>
        </authorList>
    </citation>
    <scope>NUCLEOTIDE SEQUENCE</scope>
</reference>
<accession>A0A2H4J224</accession>
<organism evidence="1">
    <name type="scientific">uncultured Caudovirales phage</name>
    <dbReference type="NCBI Taxonomy" id="2100421"/>
    <lineage>
        <taxon>Viruses</taxon>
        <taxon>Duplodnaviria</taxon>
        <taxon>Heunggongvirae</taxon>
        <taxon>Uroviricota</taxon>
        <taxon>Caudoviricetes</taxon>
        <taxon>Peduoviridae</taxon>
        <taxon>Maltschvirus</taxon>
        <taxon>Maltschvirus maltsch</taxon>
    </lineage>
</organism>